<dbReference type="SUPFAM" id="SSF53448">
    <property type="entry name" value="Nucleotide-diphospho-sugar transferases"/>
    <property type="match status" value="1"/>
</dbReference>
<reference evidence="6 7" key="1">
    <citation type="submission" date="2019-08" db="EMBL/GenBank/DDBJ databases">
        <title>Bacterial whole genome sequence for Glaciihabitans sp. CHu50b-6-2.</title>
        <authorList>
            <person name="Jin L."/>
        </authorList>
    </citation>
    <scope>NUCLEOTIDE SEQUENCE [LARGE SCALE GENOMIC DNA]</scope>
    <source>
        <strain evidence="6 7">CHu50b-6-2</strain>
    </source>
</reference>
<keyword evidence="1 6" id="KW-0808">Transferase</keyword>
<keyword evidence="7" id="KW-1185">Reference proteome</keyword>
<dbReference type="InterPro" id="IPR025877">
    <property type="entry name" value="MobA-like_NTP_Trfase"/>
</dbReference>
<dbReference type="PANTHER" id="PTHR40392">
    <property type="entry name" value="2-PHOSPHO-L-LACTATE GUANYLYLTRANSFERASE"/>
    <property type="match status" value="1"/>
</dbReference>
<keyword evidence="2 6" id="KW-0548">Nucleotidyltransferase</keyword>
<dbReference type="EMBL" id="VRMG01000008">
    <property type="protein sequence ID" value="TXN29876.1"/>
    <property type="molecule type" value="Genomic_DNA"/>
</dbReference>
<gene>
    <name evidence="6" type="primary">cofC</name>
    <name evidence="6" type="ORF">FVP33_12105</name>
</gene>
<dbReference type="AlphaFoldDB" id="A0A5C8UNB8"/>
<feature type="domain" description="MobA-like NTP transferase" evidence="5">
    <location>
        <begin position="32"/>
        <end position="159"/>
    </location>
</feature>
<evidence type="ECO:0000256" key="4">
    <source>
        <dbReference type="ARBA" id="ARBA00023134"/>
    </source>
</evidence>
<dbReference type="Gene3D" id="3.90.550.10">
    <property type="entry name" value="Spore Coat Polysaccharide Biosynthesis Protein SpsA, Chain A"/>
    <property type="match status" value="1"/>
</dbReference>
<dbReference type="Pfam" id="PF12804">
    <property type="entry name" value="NTP_transf_3"/>
    <property type="match status" value="1"/>
</dbReference>
<dbReference type="NCBIfam" id="TIGR03552">
    <property type="entry name" value="F420_cofC"/>
    <property type="match status" value="1"/>
</dbReference>
<protein>
    <submittedName>
        <fullName evidence="6">2-phospho-L-lactate guanylyltransferase</fullName>
        <ecNumber evidence="6">2.7.7.68</ecNumber>
    </submittedName>
</protein>
<dbReference type="GO" id="GO:0043814">
    <property type="term" value="F:phospholactate guanylyltransferase activity"/>
    <property type="evidence" value="ECO:0007669"/>
    <property type="project" value="UniProtKB-EC"/>
</dbReference>
<comment type="caution">
    <text evidence="6">The sequence shown here is derived from an EMBL/GenBank/DDBJ whole genome shotgun (WGS) entry which is preliminary data.</text>
</comment>
<evidence type="ECO:0000256" key="1">
    <source>
        <dbReference type="ARBA" id="ARBA00022679"/>
    </source>
</evidence>
<accession>A0A5C8UNB8</accession>
<dbReference type="Proteomes" id="UP000321379">
    <property type="component" value="Unassembled WGS sequence"/>
</dbReference>
<sequence>MRPGTRVSTQGARRVTDWWVVVPVKGTADAKSRFGGSPGAHASLARAIALDTVEAALATPGVLGVLVVTSSEASADFAGIGATVVVEAGPPGLTSAIAQGIERATARSAMGEGVAILLGDLPALSAEELGQALGLAAAHPRAMVADADGTGTTLITALSPATHAPAFGIGSAAAHAAAGYVVLPVSAASGLRRDVDTLEELRELAGRLGVRTAAAFRGL</sequence>
<dbReference type="PANTHER" id="PTHR40392:SF1">
    <property type="entry name" value="2-PHOSPHO-L-LACTATE GUANYLYLTRANSFERASE"/>
    <property type="match status" value="1"/>
</dbReference>
<organism evidence="6 7">
    <name type="scientific">Lacisediminihabitans profunda</name>
    <dbReference type="NCBI Taxonomy" id="2594790"/>
    <lineage>
        <taxon>Bacteria</taxon>
        <taxon>Bacillati</taxon>
        <taxon>Actinomycetota</taxon>
        <taxon>Actinomycetes</taxon>
        <taxon>Micrococcales</taxon>
        <taxon>Microbacteriaceae</taxon>
        <taxon>Lacisediminihabitans</taxon>
    </lineage>
</organism>
<dbReference type="EC" id="2.7.7.68" evidence="6"/>
<proteinExistence type="predicted"/>
<name>A0A5C8UNB8_9MICO</name>
<evidence type="ECO:0000313" key="7">
    <source>
        <dbReference type="Proteomes" id="UP000321379"/>
    </source>
</evidence>
<keyword evidence="4" id="KW-0342">GTP-binding</keyword>
<evidence type="ECO:0000313" key="6">
    <source>
        <dbReference type="EMBL" id="TXN29876.1"/>
    </source>
</evidence>
<dbReference type="InterPro" id="IPR002835">
    <property type="entry name" value="CofC"/>
</dbReference>
<evidence type="ECO:0000256" key="2">
    <source>
        <dbReference type="ARBA" id="ARBA00022695"/>
    </source>
</evidence>
<evidence type="ECO:0000259" key="5">
    <source>
        <dbReference type="Pfam" id="PF12804"/>
    </source>
</evidence>
<keyword evidence="3" id="KW-0547">Nucleotide-binding</keyword>
<evidence type="ECO:0000256" key="3">
    <source>
        <dbReference type="ARBA" id="ARBA00022741"/>
    </source>
</evidence>
<dbReference type="InterPro" id="IPR029044">
    <property type="entry name" value="Nucleotide-diphossugar_trans"/>
</dbReference>
<dbReference type="GO" id="GO:0005525">
    <property type="term" value="F:GTP binding"/>
    <property type="evidence" value="ECO:0007669"/>
    <property type="project" value="UniProtKB-KW"/>
</dbReference>